<evidence type="ECO:0000256" key="1">
    <source>
        <dbReference type="SAM" id="Phobius"/>
    </source>
</evidence>
<sequence>MRVLVIAVLFVVAAGASVYVVEWLAPGISDLGRAAVTAPIVIGGGLSVRAAAEPRRRERARDRIS</sequence>
<accession>A0A1T5J4K2</accession>
<feature type="transmembrane region" description="Helical" evidence="1">
    <location>
        <begin position="31"/>
        <end position="52"/>
    </location>
</feature>
<keyword evidence="1" id="KW-1133">Transmembrane helix</keyword>
<dbReference type="STRING" id="526729.SAMN04324258_1025"/>
<keyword evidence="3" id="KW-1185">Reference proteome</keyword>
<name>A0A1T5J4K2_9MICO</name>
<evidence type="ECO:0000313" key="3">
    <source>
        <dbReference type="Proteomes" id="UP000189777"/>
    </source>
</evidence>
<evidence type="ECO:0000313" key="2">
    <source>
        <dbReference type="EMBL" id="SKC46306.1"/>
    </source>
</evidence>
<dbReference type="EMBL" id="FUZQ01000002">
    <property type="protein sequence ID" value="SKC46306.1"/>
    <property type="molecule type" value="Genomic_DNA"/>
</dbReference>
<reference evidence="2 3" key="1">
    <citation type="submission" date="2017-02" db="EMBL/GenBank/DDBJ databases">
        <authorList>
            <person name="Peterson S.W."/>
        </authorList>
    </citation>
    <scope>NUCLEOTIDE SEQUENCE [LARGE SCALE GENOMIC DNA]</scope>
    <source>
        <strain evidence="2 3">DSM 21481</strain>
    </source>
</reference>
<keyword evidence="1" id="KW-0812">Transmembrane</keyword>
<dbReference type="AlphaFoldDB" id="A0A1T5J4K2"/>
<organism evidence="2 3">
    <name type="scientific">Krasilnikoviella flava</name>
    <dbReference type="NCBI Taxonomy" id="526729"/>
    <lineage>
        <taxon>Bacteria</taxon>
        <taxon>Bacillati</taxon>
        <taxon>Actinomycetota</taxon>
        <taxon>Actinomycetes</taxon>
        <taxon>Micrococcales</taxon>
        <taxon>Promicromonosporaceae</taxon>
        <taxon>Krasilnikoviella</taxon>
    </lineage>
</organism>
<gene>
    <name evidence="2" type="ORF">SAMN04324258_1025</name>
</gene>
<dbReference type="Proteomes" id="UP000189777">
    <property type="component" value="Unassembled WGS sequence"/>
</dbReference>
<keyword evidence="1" id="KW-0472">Membrane</keyword>
<proteinExistence type="predicted"/>
<protein>
    <submittedName>
        <fullName evidence="2">Uncharacterized protein</fullName>
    </submittedName>
</protein>